<keyword evidence="3" id="KW-1185">Reference proteome</keyword>
<gene>
    <name evidence="2" type="ORF">Ae201684_002801</name>
</gene>
<dbReference type="PANTHER" id="PTHR28069:SF2">
    <property type="entry name" value="GH20023P"/>
    <property type="match status" value="1"/>
</dbReference>
<sequence length="260" mass="29480">MSSPWLNPPNAWEETPFAASLSNDLTNQHSRSLTILKALQRLNLLVAKSNAFKRKHKLPNEVDSPMRLVLHIVGADFREGNEVAETLQVFEHLIALFHASQASSKATDHGYAELVLVMIGPNVARKLHGKDERIELSPGKSLRLIYATEIWEEHLVSPTYLSPTAIICFNAGVWGYDEWLPTFQRMMREEPLAPIVVTSYNEFEAIDDEDAIADVEMPLIWHWRHEPNPFASLAPRASQHTIADRVLHENSQWLCFGANK</sequence>
<dbReference type="Pfam" id="PF20179">
    <property type="entry name" value="MSS51_C"/>
    <property type="match status" value="1"/>
</dbReference>
<comment type="caution">
    <text evidence="2">The sequence shown here is derived from an EMBL/GenBank/DDBJ whole genome shotgun (WGS) entry which is preliminary data.</text>
</comment>
<name>A0A6G0XNS5_9STRA</name>
<reference evidence="2 3" key="1">
    <citation type="submission" date="2019-07" db="EMBL/GenBank/DDBJ databases">
        <title>Genomics analysis of Aphanomyces spp. identifies a new class of oomycete effector associated with host adaptation.</title>
        <authorList>
            <person name="Gaulin E."/>
        </authorList>
    </citation>
    <scope>NUCLEOTIDE SEQUENCE [LARGE SCALE GENOMIC DNA]</scope>
    <source>
        <strain evidence="2 3">ATCC 201684</strain>
    </source>
</reference>
<dbReference type="PANTHER" id="PTHR28069">
    <property type="entry name" value="GH20023P"/>
    <property type="match status" value="1"/>
</dbReference>
<dbReference type="InterPro" id="IPR046824">
    <property type="entry name" value="Mss51-like_C"/>
</dbReference>
<proteinExistence type="predicted"/>
<evidence type="ECO:0000313" key="3">
    <source>
        <dbReference type="Proteomes" id="UP000481153"/>
    </source>
</evidence>
<dbReference type="Proteomes" id="UP000481153">
    <property type="component" value="Unassembled WGS sequence"/>
</dbReference>
<evidence type="ECO:0000313" key="2">
    <source>
        <dbReference type="EMBL" id="KAF0742129.1"/>
    </source>
</evidence>
<accession>A0A6G0XNS5</accession>
<dbReference type="EMBL" id="VJMJ01000030">
    <property type="protein sequence ID" value="KAF0742129.1"/>
    <property type="molecule type" value="Genomic_DNA"/>
</dbReference>
<dbReference type="AlphaFoldDB" id="A0A6G0XNS5"/>
<protein>
    <recommendedName>
        <fullName evidence="1">Mitochondrial splicing suppressor 51-like C-terminal domain-containing protein</fullName>
    </recommendedName>
</protein>
<dbReference type="VEuPathDB" id="FungiDB:AeMF1_000213"/>
<feature type="domain" description="Mitochondrial splicing suppressor 51-like C-terminal" evidence="1">
    <location>
        <begin position="33"/>
        <end position="237"/>
    </location>
</feature>
<evidence type="ECO:0000259" key="1">
    <source>
        <dbReference type="Pfam" id="PF20179"/>
    </source>
</evidence>
<organism evidence="2 3">
    <name type="scientific">Aphanomyces euteiches</name>
    <dbReference type="NCBI Taxonomy" id="100861"/>
    <lineage>
        <taxon>Eukaryota</taxon>
        <taxon>Sar</taxon>
        <taxon>Stramenopiles</taxon>
        <taxon>Oomycota</taxon>
        <taxon>Saprolegniomycetes</taxon>
        <taxon>Saprolegniales</taxon>
        <taxon>Verrucalvaceae</taxon>
        <taxon>Aphanomyces</taxon>
    </lineage>
</organism>